<dbReference type="Proteomes" id="UP000053611">
    <property type="component" value="Unassembled WGS sequence"/>
</dbReference>
<accession>A0A0J0XP06</accession>
<organism evidence="3 4">
    <name type="scientific">Cutaneotrichosporon oleaginosum</name>
    <dbReference type="NCBI Taxonomy" id="879819"/>
    <lineage>
        <taxon>Eukaryota</taxon>
        <taxon>Fungi</taxon>
        <taxon>Dikarya</taxon>
        <taxon>Basidiomycota</taxon>
        <taxon>Agaricomycotina</taxon>
        <taxon>Tremellomycetes</taxon>
        <taxon>Trichosporonales</taxon>
        <taxon>Trichosporonaceae</taxon>
        <taxon>Cutaneotrichosporon</taxon>
    </lineage>
</organism>
<dbReference type="PANTHER" id="PTHR46517:SF1">
    <property type="entry name" value="FRUCTOSE-2,6-BISPHOSPHATASE TIGAR"/>
    <property type="match status" value="1"/>
</dbReference>
<dbReference type="SMART" id="SM00855">
    <property type="entry name" value="PGAM"/>
    <property type="match status" value="1"/>
</dbReference>
<dbReference type="GO" id="GO:0045820">
    <property type="term" value="P:negative regulation of glycolytic process"/>
    <property type="evidence" value="ECO:0007669"/>
    <property type="project" value="TreeGrafter"/>
</dbReference>
<dbReference type="EMBL" id="KQ087201">
    <property type="protein sequence ID" value="KLT42830.1"/>
    <property type="molecule type" value="Genomic_DNA"/>
</dbReference>
<evidence type="ECO:0000313" key="3">
    <source>
        <dbReference type="EMBL" id="KLT42830.1"/>
    </source>
</evidence>
<dbReference type="SUPFAM" id="SSF53254">
    <property type="entry name" value="Phosphoglycerate mutase-like"/>
    <property type="match status" value="1"/>
</dbReference>
<dbReference type="CDD" id="cd07067">
    <property type="entry name" value="HP_PGM_like"/>
    <property type="match status" value="1"/>
</dbReference>
<evidence type="ECO:0000256" key="2">
    <source>
        <dbReference type="PIRSR" id="PIRSR613078-2"/>
    </source>
</evidence>
<feature type="binding site" evidence="2">
    <location>
        <position position="58"/>
    </location>
    <ligand>
        <name>substrate</name>
    </ligand>
</feature>
<dbReference type="STRING" id="879819.A0A0J0XP06"/>
<dbReference type="InterPro" id="IPR029033">
    <property type="entry name" value="His_PPase_superfam"/>
</dbReference>
<feature type="binding site" evidence="2">
    <location>
        <begin position="8"/>
        <end position="15"/>
    </location>
    <ligand>
        <name>substrate</name>
    </ligand>
</feature>
<dbReference type="GO" id="GO:0004331">
    <property type="term" value="F:fructose-2,6-bisphosphate 2-phosphatase activity"/>
    <property type="evidence" value="ECO:0007669"/>
    <property type="project" value="TreeGrafter"/>
</dbReference>
<keyword evidence="1" id="KW-0378">Hydrolase</keyword>
<dbReference type="Gene3D" id="3.40.50.1240">
    <property type="entry name" value="Phosphoglycerate mutase-like"/>
    <property type="match status" value="1"/>
</dbReference>
<dbReference type="AlphaFoldDB" id="A0A0J0XP06"/>
<reference evidence="3 4" key="1">
    <citation type="submission" date="2015-03" db="EMBL/GenBank/DDBJ databases">
        <title>Genomics and transcriptomics of the oil-accumulating basidiomycete yeast T. oleaginosus allow insights into substrate utilization and the diverse evolutionary trajectories of mating systems in fungi.</title>
        <authorList>
            <consortium name="DOE Joint Genome Institute"/>
            <person name="Kourist R."/>
            <person name="Kracht O."/>
            <person name="Bracharz F."/>
            <person name="Lipzen A."/>
            <person name="Nolan M."/>
            <person name="Ohm R."/>
            <person name="Grigoriev I."/>
            <person name="Sun S."/>
            <person name="Heitman J."/>
            <person name="Bruck T."/>
            <person name="Nowrousian M."/>
        </authorList>
    </citation>
    <scope>NUCLEOTIDE SEQUENCE [LARGE SCALE GENOMIC DNA]</scope>
    <source>
        <strain evidence="3 4">IBC0246</strain>
    </source>
</reference>
<evidence type="ECO:0000313" key="4">
    <source>
        <dbReference type="Proteomes" id="UP000053611"/>
    </source>
</evidence>
<sequence length="261" mass="28609">MITITIVRHGESTDNLRPVWAGWADAPLSNHGMNQAKAVGASFADIPIDAVFASPLKRAHWTGQQIQLQNKSDPPLTVSPLLREQGFGVAEGHFFAGDDVKYVRHPGRTFKFPEGENLGDVRNRANEAIRLFVEDALRESYGATPDSKHLVFVAHGIFNYEFLSAFLTRRPEGIDSHWAYKGMTNTGWTRLHVGYAGEATGQPLDYDNLPGLPPLTVEILATDVTTHLEGVERQGGGIGSSGFDEKQQEIRAFFSGAHAAE</sequence>
<dbReference type="InterPro" id="IPR001345">
    <property type="entry name" value="PG/BPGM_mutase_AS"/>
</dbReference>
<dbReference type="PANTHER" id="PTHR46517">
    <property type="entry name" value="FRUCTOSE-2,6-BISPHOSPHATASE TIGAR"/>
    <property type="match status" value="1"/>
</dbReference>
<dbReference type="GO" id="GO:0005829">
    <property type="term" value="C:cytosol"/>
    <property type="evidence" value="ECO:0007669"/>
    <property type="project" value="TreeGrafter"/>
</dbReference>
<dbReference type="GO" id="GO:0043456">
    <property type="term" value="P:regulation of pentose-phosphate shunt"/>
    <property type="evidence" value="ECO:0007669"/>
    <property type="project" value="TreeGrafter"/>
</dbReference>
<dbReference type="InterPro" id="IPR013078">
    <property type="entry name" value="His_Pase_superF_clade-1"/>
</dbReference>
<dbReference type="OrthoDB" id="354304at2759"/>
<name>A0A0J0XP06_9TREE</name>
<evidence type="ECO:0000256" key="1">
    <source>
        <dbReference type="ARBA" id="ARBA00022801"/>
    </source>
</evidence>
<dbReference type="PROSITE" id="PS00175">
    <property type="entry name" value="PG_MUTASE"/>
    <property type="match status" value="1"/>
</dbReference>
<dbReference type="Pfam" id="PF00300">
    <property type="entry name" value="His_Phos_1"/>
    <property type="match status" value="1"/>
</dbReference>
<gene>
    <name evidence="3" type="ORF">CC85DRAFT_327880</name>
</gene>
<dbReference type="InterPro" id="IPR051695">
    <property type="entry name" value="Phosphoglycerate_Mutase"/>
</dbReference>
<protein>
    <submittedName>
        <fullName evidence="3">Phosphoglycerate mutase-like protein</fullName>
    </submittedName>
</protein>
<proteinExistence type="predicted"/>
<keyword evidence="4" id="KW-1185">Reference proteome</keyword>